<evidence type="ECO:0008006" key="4">
    <source>
        <dbReference type="Google" id="ProtNLM"/>
    </source>
</evidence>
<evidence type="ECO:0000313" key="3">
    <source>
        <dbReference type="Proteomes" id="UP000323506"/>
    </source>
</evidence>
<evidence type="ECO:0000256" key="1">
    <source>
        <dbReference type="SAM" id="SignalP"/>
    </source>
</evidence>
<organism evidence="2 3">
    <name type="scientific">Gossypium darwinii</name>
    <name type="common">Darwin's cotton</name>
    <name type="synonym">Gossypium barbadense var. darwinii</name>
    <dbReference type="NCBI Taxonomy" id="34276"/>
    <lineage>
        <taxon>Eukaryota</taxon>
        <taxon>Viridiplantae</taxon>
        <taxon>Streptophyta</taxon>
        <taxon>Embryophyta</taxon>
        <taxon>Tracheophyta</taxon>
        <taxon>Spermatophyta</taxon>
        <taxon>Magnoliopsida</taxon>
        <taxon>eudicotyledons</taxon>
        <taxon>Gunneridae</taxon>
        <taxon>Pentapetalae</taxon>
        <taxon>rosids</taxon>
        <taxon>malvids</taxon>
        <taxon>Malvales</taxon>
        <taxon>Malvaceae</taxon>
        <taxon>Malvoideae</taxon>
        <taxon>Gossypium</taxon>
    </lineage>
</organism>
<gene>
    <name evidence="2" type="ORF">ES288_A13G188000v1</name>
</gene>
<reference evidence="2 3" key="1">
    <citation type="submission" date="2019-06" db="EMBL/GenBank/DDBJ databases">
        <title>WGS assembly of Gossypium darwinii.</title>
        <authorList>
            <person name="Chen Z.J."/>
            <person name="Sreedasyam A."/>
            <person name="Ando A."/>
            <person name="Song Q."/>
            <person name="De L."/>
            <person name="Hulse-Kemp A."/>
            <person name="Ding M."/>
            <person name="Ye W."/>
            <person name="Kirkbride R."/>
            <person name="Jenkins J."/>
            <person name="Plott C."/>
            <person name="Lovell J."/>
            <person name="Lin Y.-M."/>
            <person name="Vaughn R."/>
            <person name="Liu B."/>
            <person name="Li W."/>
            <person name="Simpson S."/>
            <person name="Scheffler B."/>
            <person name="Saski C."/>
            <person name="Grover C."/>
            <person name="Hu G."/>
            <person name="Conover J."/>
            <person name="Carlson J."/>
            <person name="Shu S."/>
            <person name="Boston L."/>
            <person name="Williams M."/>
            <person name="Peterson D."/>
            <person name="Mcgee K."/>
            <person name="Jones D."/>
            <person name="Wendel J."/>
            <person name="Stelly D."/>
            <person name="Grimwood J."/>
            <person name="Schmutz J."/>
        </authorList>
    </citation>
    <scope>NUCLEOTIDE SEQUENCE [LARGE SCALE GENOMIC DNA]</scope>
    <source>
        <strain evidence="2">1808015.09</strain>
    </source>
</reference>
<sequence>MSYRFYSCKTFSILFTLITTICSPFLSAHQPPPLILISVRWSYLRISISSSLLDDCRSYQICKKP</sequence>
<dbReference type="Proteomes" id="UP000323506">
    <property type="component" value="Chromosome A13"/>
</dbReference>
<protein>
    <recommendedName>
        <fullName evidence="4">Secreted protein</fullName>
    </recommendedName>
</protein>
<proteinExistence type="predicted"/>
<keyword evidence="1" id="KW-0732">Signal</keyword>
<evidence type="ECO:0000313" key="2">
    <source>
        <dbReference type="EMBL" id="TYG87122.1"/>
    </source>
</evidence>
<accession>A0A5D2E1D6</accession>
<dbReference type="AlphaFoldDB" id="A0A5D2E1D6"/>
<dbReference type="EMBL" id="CM017700">
    <property type="protein sequence ID" value="TYG87122.1"/>
    <property type="molecule type" value="Genomic_DNA"/>
</dbReference>
<feature type="chain" id="PRO_5022807354" description="Secreted protein" evidence="1">
    <location>
        <begin position="29"/>
        <end position="65"/>
    </location>
</feature>
<name>A0A5D2E1D6_GOSDA</name>
<feature type="signal peptide" evidence="1">
    <location>
        <begin position="1"/>
        <end position="28"/>
    </location>
</feature>
<keyword evidence="3" id="KW-1185">Reference proteome</keyword>